<keyword evidence="2 5" id="KW-0812">Transmembrane</keyword>
<keyword evidence="5" id="KW-1133">Transmembrane helix</keyword>
<dbReference type="PANTHER" id="PTHR11860">
    <property type="entry name" value="POLYMERIC-IMMUNOGLOBULIN RECEPTOR"/>
    <property type="match status" value="1"/>
</dbReference>
<reference evidence="9" key="2">
    <citation type="submission" date="2016-06" db="EMBL/GenBank/DDBJ databases">
        <title>The genome of a short-lived fish provides insights into sex chromosome evolution and the genetic control of aging.</title>
        <authorList>
            <person name="Reichwald K."/>
            <person name="Felder M."/>
            <person name="Petzold A."/>
            <person name="Koch P."/>
            <person name="Groth M."/>
            <person name="Platzer M."/>
        </authorList>
    </citation>
    <scope>NUCLEOTIDE SEQUENCE</scope>
    <source>
        <tissue evidence="9">Brain</tissue>
    </source>
</reference>
<dbReference type="AlphaFoldDB" id="A0A1A7ZXN8"/>
<dbReference type="Proteomes" id="UP000822369">
    <property type="component" value="Chromosome 4"/>
</dbReference>
<keyword evidence="3 5" id="KW-0472">Membrane</keyword>
<dbReference type="GO" id="GO:0005886">
    <property type="term" value="C:plasma membrane"/>
    <property type="evidence" value="ECO:0007669"/>
    <property type="project" value="TreeGrafter"/>
</dbReference>
<dbReference type="EMBL" id="JAAVVJ010000004">
    <property type="protein sequence ID" value="KAF7223741.1"/>
    <property type="molecule type" value="Genomic_DNA"/>
</dbReference>
<dbReference type="InterPro" id="IPR013783">
    <property type="entry name" value="Ig-like_fold"/>
</dbReference>
<evidence type="ECO:0000256" key="5">
    <source>
        <dbReference type="SAM" id="Phobius"/>
    </source>
</evidence>
<reference evidence="9" key="1">
    <citation type="submission" date="2016-05" db="EMBL/GenBank/DDBJ databases">
        <authorList>
            <person name="Lavstsen T."/>
            <person name="Jespersen J.S."/>
        </authorList>
    </citation>
    <scope>NUCLEOTIDE SEQUENCE</scope>
    <source>
        <tissue evidence="9">Brain</tissue>
    </source>
</reference>
<dbReference type="OMA" id="GHTHSAN"/>
<feature type="signal peptide" evidence="6">
    <location>
        <begin position="1"/>
        <end position="21"/>
    </location>
</feature>
<feature type="region of interest" description="Disordered" evidence="4">
    <location>
        <begin position="174"/>
        <end position="193"/>
    </location>
</feature>
<protein>
    <submittedName>
        <fullName evidence="8">CMRF35-like molecule 1</fullName>
    </submittedName>
</protein>
<evidence type="ECO:0000256" key="4">
    <source>
        <dbReference type="SAM" id="MobiDB-lite"/>
    </source>
</evidence>
<evidence type="ECO:0000256" key="3">
    <source>
        <dbReference type="ARBA" id="ARBA00023136"/>
    </source>
</evidence>
<evidence type="ECO:0000313" key="9">
    <source>
        <dbReference type="EMBL" id="SBP47662.1"/>
    </source>
</evidence>
<dbReference type="SMART" id="SM00409">
    <property type="entry name" value="IG"/>
    <property type="match status" value="1"/>
</dbReference>
<feature type="domain" description="Immunoglobulin" evidence="7">
    <location>
        <begin position="19"/>
        <end position="112"/>
    </location>
</feature>
<evidence type="ECO:0000256" key="6">
    <source>
        <dbReference type="SAM" id="SignalP"/>
    </source>
</evidence>
<dbReference type="KEGG" id="nfu:107390404"/>
<evidence type="ECO:0000259" key="7">
    <source>
        <dbReference type="SMART" id="SM00409"/>
    </source>
</evidence>
<name>A0A1A7ZXN8_NOTFU</name>
<evidence type="ECO:0000313" key="8">
    <source>
        <dbReference type="EMBL" id="KAF7223741.1"/>
    </source>
</evidence>
<feature type="chain" id="PRO_5008365160" evidence="6">
    <location>
        <begin position="22"/>
        <end position="261"/>
    </location>
</feature>
<dbReference type="Gene3D" id="2.60.40.10">
    <property type="entry name" value="Immunoglobulins"/>
    <property type="match status" value="1"/>
</dbReference>
<feature type="transmembrane region" description="Helical" evidence="5">
    <location>
        <begin position="130"/>
        <end position="152"/>
    </location>
</feature>
<reference evidence="8" key="3">
    <citation type="submission" date="2020-03" db="EMBL/GenBank/DDBJ databases">
        <title>Intra-Species Differences in Population Size shape Life History and Genome Evolution.</title>
        <authorList>
            <person name="Willemsen D."/>
            <person name="Cui R."/>
            <person name="Valenzano D.R."/>
        </authorList>
    </citation>
    <scope>NUCLEOTIDE SEQUENCE</scope>
    <source>
        <strain evidence="8">GRZ</strain>
        <tissue evidence="8">Whole</tissue>
    </source>
</reference>
<comment type="subcellular location">
    <subcellularLocation>
        <location evidence="1">Membrane</location>
    </subcellularLocation>
</comment>
<proteinExistence type="predicted"/>
<evidence type="ECO:0000256" key="2">
    <source>
        <dbReference type="ARBA" id="ARBA00022692"/>
    </source>
</evidence>
<gene>
    <name evidence="9" type="primary">CABZ01034531.1</name>
    <name evidence="8" type="ORF">G4P62_001351</name>
</gene>
<sequence>MKISLLLLIILLLEGLWEAKAITGEVGNPIEVKCSHTYADTNVKYFCKDPCYDKDVLITSKTISNKKYTIREEGNTFYVTIHNLKLEDSGTYWCGIERVGADTYNKVLLTVIQGEETHGDIWMSQGSKTLFFTGAGLSVVVLVLAIAVLLFFTFRKKDVRTPSGKDTIATIQEKGRPCGTTTPSNEGQERRLSPASQDLLETNISLEPQIQSDDLCYSSVSFKPVSCNSARSHIESTTYSSLKCKAPPLIKSELRSGFNLK</sequence>
<dbReference type="GO" id="GO:0004888">
    <property type="term" value="F:transmembrane signaling receptor activity"/>
    <property type="evidence" value="ECO:0007669"/>
    <property type="project" value="TreeGrafter"/>
</dbReference>
<accession>A0A1A7ZXN8</accession>
<dbReference type="SUPFAM" id="SSF48726">
    <property type="entry name" value="Immunoglobulin"/>
    <property type="match status" value="1"/>
</dbReference>
<organism evidence="9">
    <name type="scientific">Nothobranchius furzeri</name>
    <name type="common">Turquoise killifish</name>
    <dbReference type="NCBI Taxonomy" id="105023"/>
    <lineage>
        <taxon>Eukaryota</taxon>
        <taxon>Metazoa</taxon>
        <taxon>Chordata</taxon>
        <taxon>Craniata</taxon>
        <taxon>Vertebrata</taxon>
        <taxon>Euteleostomi</taxon>
        <taxon>Actinopterygii</taxon>
        <taxon>Neopterygii</taxon>
        <taxon>Teleostei</taxon>
        <taxon>Neoteleostei</taxon>
        <taxon>Acanthomorphata</taxon>
        <taxon>Ovalentaria</taxon>
        <taxon>Atherinomorphae</taxon>
        <taxon>Cyprinodontiformes</taxon>
        <taxon>Nothobranchiidae</taxon>
        <taxon>Nothobranchius</taxon>
    </lineage>
</organism>
<evidence type="ECO:0000256" key="1">
    <source>
        <dbReference type="ARBA" id="ARBA00004370"/>
    </source>
</evidence>
<dbReference type="OrthoDB" id="9805957at2759"/>
<dbReference type="InterPro" id="IPR013106">
    <property type="entry name" value="Ig_V-set"/>
</dbReference>
<keyword evidence="6" id="KW-0732">Signal</keyword>
<dbReference type="InterPro" id="IPR050671">
    <property type="entry name" value="CD300_family_receptors"/>
</dbReference>
<dbReference type="Pfam" id="PF07686">
    <property type="entry name" value="V-set"/>
    <property type="match status" value="1"/>
</dbReference>
<dbReference type="EMBL" id="HADY01009177">
    <property type="protein sequence ID" value="SBP47662.1"/>
    <property type="molecule type" value="Transcribed_RNA"/>
</dbReference>
<dbReference type="InterPro" id="IPR003599">
    <property type="entry name" value="Ig_sub"/>
</dbReference>
<dbReference type="PANTHER" id="PTHR11860:SF118">
    <property type="entry name" value="CMRF35-LIKE MOLECULE 3-RELATED"/>
    <property type="match status" value="1"/>
</dbReference>
<dbReference type="InterPro" id="IPR036179">
    <property type="entry name" value="Ig-like_dom_sf"/>
</dbReference>